<dbReference type="UniPathway" id="UPA00143"/>
<comment type="pathway">
    <text evidence="3">Protein modification; protein ubiquitination.</text>
</comment>
<dbReference type="OrthoDB" id="2342932at2759"/>
<sequence>MSKVKPSANDKTVNVDQKDASEVETADDKTSNGKMSDGSRKVPMVKFVSADGKSFYVEEKVSRKFKFADEKTEHVVGSGESGPVEKIDSEILTIMIKWAEQHVNDPETNSDAEDAQVKRTDDMDEWDKELLDLDVETLFRLMHAARIAQMGGLSNVLLKKLASMIKGRTPDEIRKTFNITKITEEQMVKKRDEKFLSGNKF</sequence>
<dbReference type="Gene3D" id="3.30.710.10">
    <property type="entry name" value="Potassium Channel Kv1.1, Chain A"/>
    <property type="match status" value="1"/>
</dbReference>
<dbReference type="PIRSF" id="PIRSF028729">
    <property type="entry name" value="E3_ubiquit_lig_SCF_Skp"/>
    <property type="match status" value="1"/>
</dbReference>
<evidence type="ECO:0000313" key="7">
    <source>
        <dbReference type="EMBL" id="GBM04421.1"/>
    </source>
</evidence>
<dbReference type="InterPro" id="IPR016072">
    <property type="entry name" value="Skp1_comp_dimer"/>
</dbReference>
<dbReference type="InterPro" id="IPR001232">
    <property type="entry name" value="SKP1-like"/>
</dbReference>
<dbReference type="EMBL" id="BGPR01000202">
    <property type="protein sequence ID" value="GBM04421.1"/>
    <property type="molecule type" value="Genomic_DNA"/>
</dbReference>
<keyword evidence="8" id="KW-1185">Reference proteome</keyword>
<dbReference type="GO" id="GO:0006511">
    <property type="term" value="P:ubiquitin-dependent protein catabolic process"/>
    <property type="evidence" value="ECO:0007669"/>
    <property type="project" value="InterPro"/>
</dbReference>
<evidence type="ECO:0000259" key="6">
    <source>
        <dbReference type="Pfam" id="PF03931"/>
    </source>
</evidence>
<evidence type="ECO:0000259" key="5">
    <source>
        <dbReference type="Pfam" id="PF01466"/>
    </source>
</evidence>
<dbReference type="InterPro" id="IPR016897">
    <property type="entry name" value="SKP1"/>
</dbReference>
<reference evidence="7 8" key="1">
    <citation type="journal article" date="2019" name="Sci. Rep.">
        <title>Orb-weaving spider Araneus ventricosus genome elucidates the spidroin gene catalogue.</title>
        <authorList>
            <person name="Kono N."/>
            <person name="Nakamura H."/>
            <person name="Ohtoshi R."/>
            <person name="Moran D.A.P."/>
            <person name="Shinohara A."/>
            <person name="Yoshida Y."/>
            <person name="Fujiwara M."/>
            <person name="Mori M."/>
            <person name="Tomita M."/>
            <person name="Arakawa K."/>
        </authorList>
    </citation>
    <scope>NUCLEOTIDE SEQUENCE [LARGE SCALE GENOMIC DNA]</scope>
</reference>
<dbReference type="SUPFAM" id="SSF54695">
    <property type="entry name" value="POZ domain"/>
    <property type="match status" value="1"/>
</dbReference>
<dbReference type="AlphaFoldDB" id="A0A4Y2CJ02"/>
<dbReference type="InterPro" id="IPR016073">
    <property type="entry name" value="Skp1_comp_POZ"/>
</dbReference>
<dbReference type="SUPFAM" id="SSF81382">
    <property type="entry name" value="Skp1 dimerisation domain-like"/>
    <property type="match status" value="1"/>
</dbReference>
<evidence type="ECO:0000256" key="1">
    <source>
        <dbReference type="ARBA" id="ARBA00009993"/>
    </source>
</evidence>
<dbReference type="Proteomes" id="UP000499080">
    <property type="component" value="Unassembled WGS sequence"/>
</dbReference>
<dbReference type="Pfam" id="PF01466">
    <property type="entry name" value="Skp1"/>
    <property type="match status" value="1"/>
</dbReference>
<dbReference type="Pfam" id="PF03931">
    <property type="entry name" value="Skp1_POZ"/>
    <property type="match status" value="1"/>
</dbReference>
<dbReference type="PANTHER" id="PTHR11165">
    <property type="entry name" value="SKP1"/>
    <property type="match status" value="1"/>
</dbReference>
<dbReference type="SMART" id="SM00512">
    <property type="entry name" value="Skp1"/>
    <property type="match status" value="1"/>
</dbReference>
<evidence type="ECO:0000256" key="4">
    <source>
        <dbReference type="SAM" id="MobiDB-lite"/>
    </source>
</evidence>
<evidence type="ECO:0000256" key="3">
    <source>
        <dbReference type="PIRNR" id="PIRNR028729"/>
    </source>
</evidence>
<comment type="similarity">
    <text evidence="1 3">Belongs to the SKP1 family.</text>
</comment>
<gene>
    <name evidence="7" type="primary">sconC</name>
    <name evidence="7" type="ORF">AVEN_35593_1</name>
</gene>
<evidence type="ECO:0000313" key="8">
    <source>
        <dbReference type="Proteomes" id="UP000499080"/>
    </source>
</evidence>
<protein>
    <submittedName>
        <fullName evidence="7">E3 ubiquitin ligase complex SCF subunit sconC</fullName>
    </submittedName>
</protein>
<dbReference type="GO" id="GO:0016567">
    <property type="term" value="P:protein ubiquitination"/>
    <property type="evidence" value="ECO:0007669"/>
    <property type="project" value="UniProtKB-UniPathway"/>
</dbReference>
<feature type="domain" description="SKP1 component POZ" evidence="6">
    <location>
        <begin position="43"/>
        <end position="104"/>
    </location>
</feature>
<keyword evidence="2 3" id="KW-0833">Ubl conjugation pathway</keyword>
<organism evidence="7 8">
    <name type="scientific">Araneus ventricosus</name>
    <name type="common">Orbweaver spider</name>
    <name type="synonym">Epeira ventricosa</name>
    <dbReference type="NCBI Taxonomy" id="182803"/>
    <lineage>
        <taxon>Eukaryota</taxon>
        <taxon>Metazoa</taxon>
        <taxon>Ecdysozoa</taxon>
        <taxon>Arthropoda</taxon>
        <taxon>Chelicerata</taxon>
        <taxon>Arachnida</taxon>
        <taxon>Araneae</taxon>
        <taxon>Araneomorphae</taxon>
        <taxon>Entelegynae</taxon>
        <taxon>Araneoidea</taxon>
        <taxon>Araneidae</taxon>
        <taxon>Araneus</taxon>
    </lineage>
</organism>
<name>A0A4Y2CJ02_ARAVE</name>
<feature type="compositionally biased region" description="Basic and acidic residues" evidence="4">
    <location>
        <begin position="16"/>
        <end position="31"/>
    </location>
</feature>
<feature type="region of interest" description="Disordered" evidence="4">
    <location>
        <begin position="1"/>
        <end position="40"/>
    </location>
</feature>
<dbReference type="InterPro" id="IPR011333">
    <property type="entry name" value="SKP1/BTB/POZ_sf"/>
</dbReference>
<accession>A0A4Y2CJ02</accession>
<evidence type="ECO:0000256" key="2">
    <source>
        <dbReference type="ARBA" id="ARBA00022786"/>
    </source>
</evidence>
<dbReference type="InterPro" id="IPR036296">
    <property type="entry name" value="SKP1-like_dim_sf"/>
</dbReference>
<proteinExistence type="inferred from homology"/>
<comment type="caution">
    <text evidence="7">The sequence shown here is derived from an EMBL/GenBank/DDBJ whole genome shotgun (WGS) entry which is preliminary data.</text>
</comment>
<feature type="domain" description="SKP1 component dimerisation" evidence="5">
    <location>
        <begin position="152"/>
        <end position="193"/>
    </location>
</feature>